<evidence type="ECO:0000256" key="2">
    <source>
        <dbReference type="ARBA" id="ARBA00004141"/>
    </source>
</evidence>
<dbReference type="EC" id="3.4.24.-" evidence="11"/>
<dbReference type="SMART" id="SM00228">
    <property type="entry name" value="PDZ"/>
    <property type="match status" value="2"/>
</dbReference>
<evidence type="ECO:0000256" key="5">
    <source>
        <dbReference type="ARBA" id="ARBA00022692"/>
    </source>
</evidence>
<organism evidence="13 14">
    <name type="scientific">Methylophaga muralis</name>
    <dbReference type="NCBI Taxonomy" id="291169"/>
    <lineage>
        <taxon>Bacteria</taxon>
        <taxon>Pseudomonadati</taxon>
        <taxon>Pseudomonadota</taxon>
        <taxon>Gammaproteobacteria</taxon>
        <taxon>Thiotrichales</taxon>
        <taxon>Piscirickettsiaceae</taxon>
        <taxon>Methylophaga</taxon>
    </lineage>
</organism>
<dbReference type="SUPFAM" id="SSF50156">
    <property type="entry name" value="PDZ domain-like"/>
    <property type="match status" value="2"/>
</dbReference>
<keyword evidence="9 11" id="KW-0482">Metalloprotease</keyword>
<dbReference type="InterPro" id="IPR004387">
    <property type="entry name" value="Pept_M50_Zn"/>
</dbReference>
<reference evidence="13 14" key="1">
    <citation type="submission" date="2016-07" db="EMBL/GenBank/DDBJ databases">
        <title>Draft Genome Sequence of Methylophaga muralis Bur 1.</title>
        <authorList>
            <person name="Vasilenko O.V."/>
            <person name="Doronina N.V."/>
            <person name="Shmareva M.N."/>
            <person name="Tarlachkov S.V."/>
            <person name="Mustakhimov I."/>
            <person name="Trotsenko Y.A."/>
        </authorList>
    </citation>
    <scope>NUCLEOTIDE SEQUENCE [LARGE SCALE GENOMIC DNA]</scope>
    <source>
        <strain evidence="13 14">Bur 1</strain>
    </source>
</reference>
<evidence type="ECO:0000313" key="14">
    <source>
        <dbReference type="Proteomes" id="UP000094379"/>
    </source>
</evidence>
<evidence type="ECO:0000256" key="10">
    <source>
        <dbReference type="ARBA" id="ARBA00023136"/>
    </source>
</evidence>
<gene>
    <name evidence="13" type="primary">rseP</name>
    <name evidence="13" type="ORF">A9E74_01974</name>
</gene>
<dbReference type="Proteomes" id="UP000094379">
    <property type="component" value="Unassembled WGS sequence"/>
</dbReference>
<evidence type="ECO:0000256" key="4">
    <source>
        <dbReference type="ARBA" id="ARBA00022670"/>
    </source>
</evidence>
<comment type="subcellular location">
    <subcellularLocation>
        <location evidence="2">Membrane</location>
        <topology evidence="2">Multi-pass membrane protein</topology>
    </subcellularLocation>
</comment>
<keyword evidence="7 11" id="KW-0862">Zinc</keyword>
<dbReference type="InterPro" id="IPR041489">
    <property type="entry name" value="PDZ_6"/>
</dbReference>
<keyword evidence="14" id="KW-1185">Reference proteome</keyword>
<comment type="caution">
    <text evidence="13">The sequence shown here is derived from an EMBL/GenBank/DDBJ whole genome shotgun (WGS) entry which is preliminary data.</text>
</comment>
<feature type="domain" description="PDZ" evidence="12">
    <location>
        <begin position="192"/>
        <end position="250"/>
    </location>
</feature>
<feature type="transmembrane region" description="Helical" evidence="11">
    <location>
        <begin position="94"/>
        <end position="115"/>
    </location>
</feature>
<dbReference type="PROSITE" id="PS50106">
    <property type="entry name" value="PDZ"/>
    <property type="match status" value="1"/>
</dbReference>
<keyword evidence="6 11" id="KW-0378">Hydrolase</keyword>
<evidence type="ECO:0000256" key="9">
    <source>
        <dbReference type="ARBA" id="ARBA00023049"/>
    </source>
</evidence>
<accession>A0A1E3GRX0</accession>
<dbReference type="GO" id="GO:0004222">
    <property type="term" value="F:metalloendopeptidase activity"/>
    <property type="evidence" value="ECO:0007669"/>
    <property type="project" value="InterPro"/>
</dbReference>
<dbReference type="CDD" id="cd23081">
    <property type="entry name" value="cpPDZ_EcRseP-like"/>
    <property type="match status" value="1"/>
</dbReference>
<evidence type="ECO:0000256" key="6">
    <source>
        <dbReference type="ARBA" id="ARBA00022801"/>
    </source>
</evidence>
<dbReference type="EMBL" id="MCRI01000022">
    <property type="protein sequence ID" value="ODN66326.1"/>
    <property type="molecule type" value="Genomic_DNA"/>
</dbReference>
<dbReference type="InterPro" id="IPR008915">
    <property type="entry name" value="Peptidase_M50"/>
</dbReference>
<dbReference type="PATRIC" id="fig|291169.3.peg.1984"/>
<dbReference type="GO" id="GO:0006508">
    <property type="term" value="P:proteolysis"/>
    <property type="evidence" value="ECO:0007669"/>
    <property type="project" value="UniProtKB-KW"/>
</dbReference>
<evidence type="ECO:0000256" key="7">
    <source>
        <dbReference type="ARBA" id="ARBA00022833"/>
    </source>
</evidence>
<dbReference type="NCBIfam" id="TIGR00054">
    <property type="entry name" value="RIP metalloprotease RseP"/>
    <property type="match status" value="1"/>
</dbReference>
<dbReference type="InterPro" id="IPR001478">
    <property type="entry name" value="PDZ"/>
</dbReference>
<dbReference type="PANTHER" id="PTHR42837">
    <property type="entry name" value="REGULATOR OF SIGMA-E PROTEASE RSEP"/>
    <property type="match status" value="1"/>
</dbReference>
<dbReference type="AlphaFoldDB" id="A0A1E3GRX0"/>
<sequence length="445" mass="48119">MQSLIFFIIALSLLVVIHEFGHYWVARRCGVKVLRFSVGFGQKLWSKQLKNGTEFVIAALPLGGYVKMLDEREAPVAENELEQTFNRQPLRNRVAIVSAGPIANLLFAVFAYWMIMVIGVPGMKPIIAEVTANSPAAAAQLYAGEEIIAVNGKATPTVNSLFQQWLRLAQSGETITLTTRSADVETNKQLTLPKLGLDDAGSLFNQIGITTVQPEMPPVLDNIVADSPAEKAGLQAGDELISADGKTLSSWQAWVSLIQSNADTAMNIEILRNGEIQQLVITPAADENGVGRIGAAVNTDAYEIPAELRSELRYGPLAAIPQAFTQTWQFSVTTLSGLWGMLVGTVSSDNLGGPIAIAQFAGDSAQQGLIAFISFLAMISISLGILNLLPVPVLDGGHLLMYFFEWIRGKPLPESVQIQGQKIGLFLILLLMVFAFTNDIVRLIG</sequence>
<feature type="transmembrane region" description="Helical" evidence="11">
    <location>
        <begin position="423"/>
        <end position="444"/>
    </location>
</feature>
<dbReference type="Pfam" id="PF17820">
    <property type="entry name" value="PDZ_6"/>
    <property type="match status" value="1"/>
</dbReference>
<name>A0A1E3GRX0_9GAMM</name>
<dbReference type="GO" id="GO:0046872">
    <property type="term" value="F:metal ion binding"/>
    <property type="evidence" value="ECO:0007669"/>
    <property type="project" value="UniProtKB-KW"/>
</dbReference>
<dbReference type="Gene3D" id="2.30.42.10">
    <property type="match status" value="2"/>
</dbReference>
<dbReference type="STRING" id="291169.A9E74_01974"/>
<evidence type="ECO:0000256" key="1">
    <source>
        <dbReference type="ARBA" id="ARBA00001947"/>
    </source>
</evidence>
<keyword evidence="11" id="KW-0479">Metal-binding</keyword>
<dbReference type="CDD" id="cd06163">
    <property type="entry name" value="S2P-M50_PDZ_RseP-like"/>
    <property type="match status" value="2"/>
</dbReference>
<proteinExistence type="inferred from homology"/>
<keyword evidence="8 11" id="KW-1133">Transmembrane helix</keyword>
<dbReference type="Pfam" id="PF02163">
    <property type="entry name" value="Peptidase_M50"/>
    <property type="match status" value="1"/>
</dbReference>
<comment type="similarity">
    <text evidence="3 11">Belongs to the peptidase M50B family.</text>
</comment>
<dbReference type="PANTHER" id="PTHR42837:SF2">
    <property type="entry name" value="MEMBRANE METALLOPROTEASE ARASP2, CHLOROPLASTIC-RELATED"/>
    <property type="match status" value="1"/>
</dbReference>
<protein>
    <recommendedName>
        <fullName evidence="11">Zinc metalloprotease</fullName>
        <ecNumber evidence="11">3.4.24.-</ecNumber>
    </recommendedName>
</protein>
<feature type="transmembrane region" description="Helical" evidence="11">
    <location>
        <begin position="369"/>
        <end position="402"/>
    </location>
</feature>
<keyword evidence="5 11" id="KW-0812">Transmembrane</keyword>
<evidence type="ECO:0000256" key="3">
    <source>
        <dbReference type="ARBA" id="ARBA00007931"/>
    </source>
</evidence>
<feature type="transmembrane region" description="Helical" evidence="11">
    <location>
        <begin position="6"/>
        <end position="25"/>
    </location>
</feature>
<comment type="cofactor">
    <cofactor evidence="1 11">
        <name>Zn(2+)</name>
        <dbReference type="ChEBI" id="CHEBI:29105"/>
    </cofactor>
</comment>
<keyword evidence="4 13" id="KW-0645">Protease</keyword>
<evidence type="ECO:0000259" key="12">
    <source>
        <dbReference type="PROSITE" id="PS50106"/>
    </source>
</evidence>
<keyword evidence="10 11" id="KW-0472">Membrane</keyword>
<dbReference type="RefSeq" id="WP_069296397.1">
    <property type="nucleotide sequence ID" value="NZ_MCRI01000022.1"/>
</dbReference>
<evidence type="ECO:0000256" key="8">
    <source>
        <dbReference type="ARBA" id="ARBA00022989"/>
    </source>
</evidence>
<dbReference type="GO" id="GO:0016020">
    <property type="term" value="C:membrane"/>
    <property type="evidence" value="ECO:0007669"/>
    <property type="project" value="UniProtKB-SubCell"/>
</dbReference>
<evidence type="ECO:0000313" key="13">
    <source>
        <dbReference type="EMBL" id="ODN66326.1"/>
    </source>
</evidence>
<evidence type="ECO:0000256" key="11">
    <source>
        <dbReference type="RuleBase" id="RU362031"/>
    </source>
</evidence>
<dbReference type="InterPro" id="IPR036034">
    <property type="entry name" value="PDZ_sf"/>
</dbReference>